<feature type="transmembrane region" description="Helical" evidence="4">
    <location>
        <begin position="29"/>
        <end position="51"/>
    </location>
</feature>
<gene>
    <name evidence="5" type="ORF">FKV24_001000</name>
</gene>
<feature type="compositionally biased region" description="Polar residues" evidence="3">
    <location>
        <begin position="1"/>
        <end position="12"/>
    </location>
</feature>
<dbReference type="Gene3D" id="1.10.238.10">
    <property type="entry name" value="EF-hand"/>
    <property type="match status" value="3"/>
</dbReference>
<keyword evidence="4" id="KW-0812">Transmembrane</keyword>
<dbReference type="PROSITE" id="PS00018">
    <property type="entry name" value="EF_HAND_1"/>
    <property type="match status" value="2"/>
</dbReference>
<evidence type="ECO:0000256" key="4">
    <source>
        <dbReference type="SAM" id="Phobius"/>
    </source>
</evidence>
<reference evidence="5 6" key="1">
    <citation type="submission" date="2019-10" db="EMBL/GenBank/DDBJ databases">
        <title>Lysobacter alkalisoli sp. nov., isolated from saline-alkaline soil.</title>
        <authorList>
            <person name="Sun J.-Q."/>
        </authorList>
    </citation>
    <scope>NUCLEOTIDE SEQUENCE [LARGE SCALE GENOMIC DNA]</scope>
    <source>
        <strain evidence="5 6">KCTC 42381</strain>
    </source>
</reference>
<dbReference type="PANTHER" id="PTHR10827">
    <property type="entry name" value="RETICULOCALBIN"/>
    <property type="match status" value="1"/>
</dbReference>
<dbReference type="EMBL" id="VICD02000007">
    <property type="protein sequence ID" value="KAB8198591.1"/>
    <property type="molecule type" value="Genomic_DNA"/>
</dbReference>
<keyword evidence="4" id="KW-1133">Transmembrane helix</keyword>
<name>A0A508B2K8_9GAMM</name>
<keyword evidence="2" id="KW-0677">Repeat</keyword>
<keyword evidence="1" id="KW-0479">Metal-binding</keyword>
<accession>A0A508B2K8</accession>
<feature type="compositionally biased region" description="Basic residues" evidence="3">
    <location>
        <begin position="112"/>
        <end position="122"/>
    </location>
</feature>
<dbReference type="SMART" id="SM00054">
    <property type="entry name" value="EFh"/>
    <property type="match status" value="3"/>
</dbReference>
<dbReference type="PROSITE" id="PS50222">
    <property type="entry name" value="EF_HAND_2"/>
    <property type="match status" value="1"/>
</dbReference>
<dbReference type="Pfam" id="PF13499">
    <property type="entry name" value="EF-hand_7"/>
    <property type="match status" value="1"/>
</dbReference>
<feature type="compositionally biased region" description="Basic and acidic residues" evidence="3">
    <location>
        <begin position="96"/>
        <end position="111"/>
    </location>
</feature>
<dbReference type="PANTHER" id="PTHR10827:SF98">
    <property type="entry name" value="45 KDA CALCIUM-BINDING PROTEIN"/>
    <property type="match status" value="1"/>
</dbReference>
<protein>
    <submittedName>
        <fullName evidence="5">Calcium-binding protein</fullName>
    </submittedName>
</protein>
<evidence type="ECO:0000256" key="2">
    <source>
        <dbReference type="ARBA" id="ARBA00022737"/>
    </source>
</evidence>
<comment type="caution">
    <text evidence="5">The sequence shown here is derived from an EMBL/GenBank/DDBJ whole genome shotgun (WGS) entry which is preliminary data.</text>
</comment>
<evidence type="ECO:0000256" key="1">
    <source>
        <dbReference type="ARBA" id="ARBA00022723"/>
    </source>
</evidence>
<dbReference type="Proteomes" id="UP000320431">
    <property type="component" value="Unassembled WGS sequence"/>
</dbReference>
<evidence type="ECO:0000313" key="5">
    <source>
        <dbReference type="EMBL" id="KAB8198591.1"/>
    </source>
</evidence>
<dbReference type="SUPFAM" id="SSF47473">
    <property type="entry name" value="EF-hand"/>
    <property type="match status" value="2"/>
</dbReference>
<feature type="region of interest" description="Disordered" evidence="3">
    <location>
        <begin position="1"/>
        <end position="21"/>
    </location>
</feature>
<keyword evidence="4" id="KW-0472">Membrane</keyword>
<dbReference type="InterPro" id="IPR002048">
    <property type="entry name" value="EF_hand_dom"/>
</dbReference>
<evidence type="ECO:0000256" key="3">
    <source>
        <dbReference type="SAM" id="MobiDB-lite"/>
    </source>
</evidence>
<sequence length="243" mass="26696">MQCSPNTPSSDAPRTGDHPMKSYKHVRSIPVVATLAVATLVAIAGTAFAAGAEDDIVAGWRGPQQRMARLDTNGDGAIDRSEAAAAPRLAEHFDKLDRNGDGRIDAGERPARRGHHRGRGGRGGHGGMQRIVALDSNQDGRISKAEAADMPRLAEHFDDIDGNRDGYIVRSELRTHHERKRAERTAKAAERREARFKEIDSNGDGRLSRSEVEAGMPRMAKAFAFMDENRDGYLSREELHPKR</sequence>
<dbReference type="InterPro" id="IPR018247">
    <property type="entry name" value="EF_Hand_1_Ca_BS"/>
</dbReference>
<proteinExistence type="predicted"/>
<feature type="region of interest" description="Disordered" evidence="3">
    <location>
        <begin position="96"/>
        <end position="128"/>
    </location>
</feature>
<organism evidence="5 6">
    <name type="scientific">Marilutibacter maris</name>
    <dbReference type="NCBI Taxonomy" id="1605891"/>
    <lineage>
        <taxon>Bacteria</taxon>
        <taxon>Pseudomonadati</taxon>
        <taxon>Pseudomonadota</taxon>
        <taxon>Gammaproteobacteria</taxon>
        <taxon>Lysobacterales</taxon>
        <taxon>Lysobacteraceae</taxon>
        <taxon>Marilutibacter</taxon>
    </lineage>
</organism>
<dbReference type="Pfam" id="PF13202">
    <property type="entry name" value="EF-hand_5"/>
    <property type="match status" value="4"/>
</dbReference>
<evidence type="ECO:0000313" key="6">
    <source>
        <dbReference type="Proteomes" id="UP000320431"/>
    </source>
</evidence>
<dbReference type="GO" id="GO:0005509">
    <property type="term" value="F:calcium ion binding"/>
    <property type="evidence" value="ECO:0007669"/>
    <property type="project" value="InterPro"/>
</dbReference>
<dbReference type="InterPro" id="IPR011992">
    <property type="entry name" value="EF-hand-dom_pair"/>
</dbReference>
<dbReference type="AlphaFoldDB" id="A0A508B2K8"/>